<keyword evidence="7" id="KW-1185">Reference proteome</keyword>
<dbReference type="InterPro" id="IPR057456">
    <property type="entry name" value="Znf_C17orf113"/>
</dbReference>
<dbReference type="InterPro" id="IPR046346">
    <property type="entry name" value="Aminoacid_DH-like_N_sf"/>
</dbReference>
<protein>
    <recommendedName>
        <fullName evidence="2">glutamate dehydrogenase (NADP(+))</fullName>
        <ecNumber evidence="2">1.4.1.4</ecNumber>
    </recommendedName>
</protein>
<evidence type="ECO:0000313" key="7">
    <source>
        <dbReference type="Proteomes" id="UP001497512"/>
    </source>
</evidence>
<dbReference type="EC" id="1.4.1.4" evidence="2"/>
<dbReference type="PANTHER" id="PTHR43571">
    <property type="entry name" value="NADP-SPECIFIC GLUTAMATE DEHYDROGENASE 1-RELATED"/>
    <property type="match status" value="1"/>
</dbReference>
<dbReference type="SUPFAM" id="SSF51735">
    <property type="entry name" value="NAD(P)-binding Rossmann-fold domains"/>
    <property type="match status" value="1"/>
</dbReference>
<keyword evidence="3 4" id="KW-0560">Oxidoreductase</keyword>
<dbReference type="InterPro" id="IPR006097">
    <property type="entry name" value="Glu/Leu/Phe/Val/Trp_DH_dimer"/>
</dbReference>
<dbReference type="PROSITE" id="PS00074">
    <property type="entry name" value="GLFV_DEHYDROGENASE"/>
    <property type="match status" value="1"/>
</dbReference>
<dbReference type="Proteomes" id="UP001497512">
    <property type="component" value="Chromosome 3"/>
</dbReference>
<dbReference type="InterPro" id="IPR050724">
    <property type="entry name" value="Glu_Leu_Phe_Val_DH"/>
</dbReference>
<gene>
    <name evidence="6" type="ORF">CSSPTR1EN2_LOCUS15180</name>
</gene>
<evidence type="ECO:0000256" key="3">
    <source>
        <dbReference type="ARBA" id="ARBA00023002"/>
    </source>
</evidence>
<dbReference type="InterPro" id="IPR006095">
    <property type="entry name" value="Glu/Leu/Phe/Val/Trp_DH"/>
</dbReference>
<accession>A0ABP0UG05</accession>
<dbReference type="Gene3D" id="1.10.285.10">
    <property type="entry name" value="Glutamate Dehydrogenase, chain A, domain 3"/>
    <property type="match status" value="2"/>
</dbReference>
<reference evidence="6" key="1">
    <citation type="submission" date="2024-02" db="EMBL/GenBank/DDBJ databases">
        <authorList>
            <consortium name="ELIXIR-Norway"/>
            <consortium name="Elixir Norway"/>
        </authorList>
    </citation>
    <scope>NUCLEOTIDE SEQUENCE</scope>
</reference>
<dbReference type="NCBIfam" id="NF006929">
    <property type="entry name" value="PRK09414.1"/>
    <property type="match status" value="1"/>
</dbReference>
<feature type="domain" description="Glutamate/phenylalanine/leucine/valine/L-tryptophan dehydrogenase C-terminal" evidence="5">
    <location>
        <begin position="386"/>
        <end position="632"/>
    </location>
</feature>
<dbReference type="InterPro" id="IPR036291">
    <property type="entry name" value="NAD(P)-bd_dom_sf"/>
</dbReference>
<dbReference type="SMART" id="SM00839">
    <property type="entry name" value="ELFV_dehydrog"/>
    <property type="match status" value="1"/>
</dbReference>
<evidence type="ECO:0000256" key="4">
    <source>
        <dbReference type="RuleBase" id="RU004417"/>
    </source>
</evidence>
<dbReference type="PANTHER" id="PTHR43571:SF1">
    <property type="entry name" value="NADP-SPECIFIC GLUTAMATE DEHYDROGENASE 1-RELATED"/>
    <property type="match status" value="1"/>
</dbReference>
<dbReference type="Gene3D" id="3.40.50.10860">
    <property type="entry name" value="Leucine Dehydrogenase, chain A, domain 1"/>
    <property type="match status" value="1"/>
</dbReference>
<dbReference type="InterPro" id="IPR033524">
    <property type="entry name" value="Glu/Leu/Phe/Val_DH_AS"/>
</dbReference>
<evidence type="ECO:0000256" key="2">
    <source>
        <dbReference type="ARBA" id="ARBA00012907"/>
    </source>
</evidence>
<evidence type="ECO:0000259" key="5">
    <source>
        <dbReference type="SMART" id="SM00839"/>
    </source>
</evidence>
<dbReference type="Gene3D" id="3.40.50.720">
    <property type="entry name" value="NAD(P)-binding Rossmann-like Domain"/>
    <property type="match status" value="1"/>
</dbReference>
<dbReference type="EMBL" id="OZ019895">
    <property type="protein sequence ID" value="CAK9220111.1"/>
    <property type="molecule type" value="Genomic_DNA"/>
</dbReference>
<name>A0ABP0UG05_9BRYO</name>
<dbReference type="Pfam" id="PF00208">
    <property type="entry name" value="ELFV_dehydrog"/>
    <property type="match status" value="1"/>
</dbReference>
<dbReference type="SUPFAM" id="SSF53223">
    <property type="entry name" value="Aminoacid dehydrogenase-like, N-terminal domain"/>
    <property type="match status" value="1"/>
</dbReference>
<organism evidence="6 7">
    <name type="scientific">Sphagnum troendelagicum</name>
    <dbReference type="NCBI Taxonomy" id="128251"/>
    <lineage>
        <taxon>Eukaryota</taxon>
        <taxon>Viridiplantae</taxon>
        <taxon>Streptophyta</taxon>
        <taxon>Embryophyta</taxon>
        <taxon>Bryophyta</taxon>
        <taxon>Sphagnophytina</taxon>
        <taxon>Sphagnopsida</taxon>
        <taxon>Sphagnales</taxon>
        <taxon>Sphagnaceae</taxon>
        <taxon>Sphagnum</taxon>
    </lineage>
</organism>
<comment type="similarity">
    <text evidence="1 4">Belongs to the Glu/Leu/Phe/Val dehydrogenases family.</text>
</comment>
<dbReference type="PRINTS" id="PR00082">
    <property type="entry name" value="GLFDHDRGNASE"/>
</dbReference>
<dbReference type="Pfam" id="PF25431">
    <property type="entry name" value="zf-C17orf113"/>
    <property type="match status" value="1"/>
</dbReference>
<dbReference type="CDD" id="cd05313">
    <property type="entry name" value="NAD_bind_2_Glu_DH"/>
    <property type="match status" value="1"/>
</dbReference>
<evidence type="ECO:0000313" key="6">
    <source>
        <dbReference type="EMBL" id="CAK9220111.1"/>
    </source>
</evidence>
<sequence length="634" mass="70394">MKGALWEGASVLAQGSRAMSQGWEPSLGAWALAGMESEGSVAHESDVVGGGVKRDASPHDLGGDSDMNPELEELELLGQNKQLVQLNPRKKKKVVKKWRNEWAETYKWAYVAVYEGIHRIFCSVCKEYGRKHRRNPYGNEGSRNMQMSALEEHNNSLLHKEALRLQLASKDQGMGLIDRPVYIKALISKSAEFILAAVLHRDPHEGEFIQAVQEVVHSLDPVLSKIPQFVHVLERLVEPERVVIFRVPWVDDKGEAHVNRGFRVQFNQALGPYKGGLRFHPCVNLSVMKFLAFEQTLKNSLSSLNVGGAKGGSDFNPKGKSENEIMRFCQSFMEELYRHIGPNQDTPSGDIGVGPREIGYLFGQYRRLTSQYETVLSGKGVPWGGFNLRPEATGFGLVYYAKEVLADLDKDLRGLRCVVSGAGKVAMHALEKLIAFSAIPVTISDSRGYLYDGEGFDYGKLALLRDIKLHNKSLRDYTKSYTKAKYYDDSKPWSVKCDIAFPCATQNELNHVDAMALVNAGCQIVFEGANMPCTTEAMEIFRKSKILVGPCKAANVGGVAVAGYEVVQNNSRIQWTPEEVDMKLQEIMKDIYHKSIKAANDYGFSKGNPQALVHGANIAGFLRVAQAMLEQGCV</sequence>
<dbReference type="InterPro" id="IPR033922">
    <property type="entry name" value="NAD_bind_Glu_DH"/>
</dbReference>
<evidence type="ECO:0000256" key="1">
    <source>
        <dbReference type="ARBA" id="ARBA00006382"/>
    </source>
</evidence>
<proteinExistence type="inferred from homology"/>
<dbReference type="Pfam" id="PF02812">
    <property type="entry name" value="ELFV_dehydrog_N"/>
    <property type="match status" value="1"/>
</dbReference>
<dbReference type="InterPro" id="IPR006096">
    <property type="entry name" value="Glu/Leu/Phe/Val/Trp_DH_C"/>
</dbReference>